<evidence type="ECO:0008006" key="10">
    <source>
        <dbReference type="Google" id="ProtNLM"/>
    </source>
</evidence>
<dbReference type="GO" id="GO:0009535">
    <property type="term" value="C:chloroplast thylakoid membrane"/>
    <property type="evidence" value="ECO:0007669"/>
    <property type="project" value="UniProtKB-SubCell"/>
</dbReference>
<dbReference type="GO" id="GO:0019898">
    <property type="term" value="C:extrinsic component of membrane"/>
    <property type="evidence" value="ECO:0007669"/>
    <property type="project" value="InterPro"/>
</dbReference>
<comment type="similarity">
    <text evidence="7">Belongs to the PsbQ family.</text>
</comment>
<evidence type="ECO:0000313" key="8">
    <source>
        <dbReference type="EMBL" id="KAF3447569.1"/>
    </source>
</evidence>
<proteinExistence type="inferred from homology"/>
<gene>
    <name evidence="8" type="ORF">FNV43_RR12756</name>
</gene>
<evidence type="ECO:0000256" key="4">
    <source>
        <dbReference type="ARBA" id="ARBA00022946"/>
    </source>
</evidence>
<keyword evidence="9" id="KW-1185">Reference proteome</keyword>
<keyword evidence="4" id="KW-0809">Transit peptide</keyword>
<dbReference type="InterPro" id="IPR054099">
    <property type="entry name" value="PSII_PsbQ_pln"/>
</dbReference>
<evidence type="ECO:0000256" key="3">
    <source>
        <dbReference type="ARBA" id="ARBA00022640"/>
    </source>
</evidence>
<reference evidence="8" key="1">
    <citation type="submission" date="2020-03" db="EMBL/GenBank/DDBJ databases">
        <title>A high-quality chromosome-level genome assembly of a woody plant with both climbing and erect habits, Rhamnella rubrinervis.</title>
        <authorList>
            <person name="Lu Z."/>
            <person name="Yang Y."/>
            <person name="Zhu X."/>
            <person name="Sun Y."/>
        </authorList>
    </citation>
    <scope>NUCLEOTIDE SEQUENCE</scope>
    <source>
        <strain evidence="8">BYM</strain>
        <tissue evidence="8">Leaf</tissue>
    </source>
</reference>
<dbReference type="SUPFAM" id="SSF101112">
    <property type="entry name" value="Oxygen-evolving enhancer protein 3"/>
    <property type="match status" value="1"/>
</dbReference>
<dbReference type="GO" id="GO:0009767">
    <property type="term" value="P:photosynthetic electron transport chain"/>
    <property type="evidence" value="ECO:0007669"/>
    <property type="project" value="TreeGrafter"/>
</dbReference>
<dbReference type="InterPro" id="IPR023222">
    <property type="entry name" value="PsbQ-like_dom_sf"/>
</dbReference>
<evidence type="ECO:0000256" key="7">
    <source>
        <dbReference type="ARBA" id="ARBA00035649"/>
    </source>
</evidence>
<keyword evidence="5" id="KW-0793">Thylakoid</keyword>
<dbReference type="Gene3D" id="1.20.120.290">
    <property type="entry name" value="Oxygen-evolving enhancer protein 3 (PsbQ), four-helix up-down bundle"/>
    <property type="match status" value="1"/>
</dbReference>
<dbReference type="Pfam" id="PF05757">
    <property type="entry name" value="PsbQ"/>
    <property type="match status" value="1"/>
</dbReference>
<protein>
    <recommendedName>
        <fullName evidence="10">PsbQ-like protein 3, chloroplastic</fullName>
    </recommendedName>
</protein>
<dbReference type="OrthoDB" id="667835at2759"/>
<organism evidence="8 9">
    <name type="scientific">Rhamnella rubrinervis</name>
    <dbReference type="NCBI Taxonomy" id="2594499"/>
    <lineage>
        <taxon>Eukaryota</taxon>
        <taxon>Viridiplantae</taxon>
        <taxon>Streptophyta</taxon>
        <taxon>Embryophyta</taxon>
        <taxon>Tracheophyta</taxon>
        <taxon>Spermatophyta</taxon>
        <taxon>Magnoliopsida</taxon>
        <taxon>eudicotyledons</taxon>
        <taxon>Gunneridae</taxon>
        <taxon>Pentapetalae</taxon>
        <taxon>rosids</taxon>
        <taxon>fabids</taxon>
        <taxon>Rosales</taxon>
        <taxon>Rhamnaceae</taxon>
        <taxon>rhamnoid group</taxon>
        <taxon>Rhamneae</taxon>
        <taxon>Rhamnella</taxon>
    </lineage>
</organism>
<name>A0A8K0H8V3_9ROSA</name>
<keyword evidence="6" id="KW-0472">Membrane</keyword>
<dbReference type="Proteomes" id="UP000796880">
    <property type="component" value="Unassembled WGS sequence"/>
</dbReference>
<keyword evidence="3" id="KW-0934">Plastid</keyword>
<evidence type="ECO:0000256" key="5">
    <source>
        <dbReference type="ARBA" id="ARBA00023078"/>
    </source>
</evidence>
<dbReference type="GO" id="GO:0009654">
    <property type="term" value="C:photosystem II oxygen evolving complex"/>
    <property type="evidence" value="ECO:0007669"/>
    <property type="project" value="InterPro"/>
</dbReference>
<dbReference type="InterPro" id="IPR008797">
    <property type="entry name" value="PSII_PsbQ"/>
</dbReference>
<evidence type="ECO:0000256" key="6">
    <source>
        <dbReference type="ARBA" id="ARBA00023136"/>
    </source>
</evidence>
<evidence type="ECO:0000313" key="9">
    <source>
        <dbReference type="Proteomes" id="UP000796880"/>
    </source>
</evidence>
<comment type="caution">
    <text evidence="8">The sequence shown here is derived from an EMBL/GenBank/DDBJ whole genome shotgun (WGS) entry which is preliminary data.</text>
</comment>
<dbReference type="GO" id="GO:0005509">
    <property type="term" value="F:calcium ion binding"/>
    <property type="evidence" value="ECO:0007669"/>
    <property type="project" value="InterPro"/>
</dbReference>
<dbReference type="EMBL" id="VOIH02000005">
    <property type="protein sequence ID" value="KAF3447569.1"/>
    <property type="molecule type" value="Genomic_DNA"/>
</dbReference>
<sequence length="182" mass="21005">MELRWLVLQPRLPFLYPRFTCTCPQPRKKPNKTQQGFQFNIMFSRRIAAMAMVFFREAVFKQQVAYGLDLRLVAPDQSIQEAENGIRGHASALLQVKALIDLESWKEAQKALRKCSSLLKQDIYTIIQSKPANERPQLRKLYSHLFNNVTRLDYAARDKDASSVLKCYDNIVVALNNILSTI</sequence>
<dbReference type="AlphaFoldDB" id="A0A8K0H8V3"/>
<dbReference type="PANTHER" id="PTHR33399">
    <property type="entry name" value="OXYGEN-EVOLVING ENHANCER PROTEIN 3-1, CHLOROPLASTIC"/>
    <property type="match status" value="1"/>
</dbReference>
<evidence type="ECO:0000256" key="1">
    <source>
        <dbReference type="ARBA" id="ARBA00004334"/>
    </source>
</evidence>
<evidence type="ECO:0000256" key="2">
    <source>
        <dbReference type="ARBA" id="ARBA00022528"/>
    </source>
</evidence>
<comment type="subcellular location">
    <subcellularLocation>
        <location evidence="1">Plastid</location>
        <location evidence="1">Chloroplast thylakoid membrane</location>
    </subcellularLocation>
</comment>
<dbReference type="PANTHER" id="PTHR33399:SF6">
    <property type="entry name" value="PSBQ-LIKE PROTEIN 3, CHLOROPLASTIC"/>
    <property type="match status" value="1"/>
</dbReference>
<keyword evidence="2" id="KW-0150">Chloroplast</keyword>
<accession>A0A8K0H8V3</accession>
<dbReference type="FunFam" id="1.20.120.290:FF:000004">
    <property type="entry name" value="Oxygen-evolving enhancer protein 3"/>
    <property type="match status" value="1"/>
</dbReference>